<dbReference type="Proteomes" id="UP000000939">
    <property type="component" value="Chromosome"/>
</dbReference>
<keyword evidence="1" id="KW-0805">Transcription regulation</keyword>
<dbReference type="AlphaFoldDB" id="D5V7M8"/>
<dbReference type="EMBL" id="CP001999">
    <property type="protein sequence ID" value="ADG94648.1"/>
    <property type="molecule type" value="Genomic_DNA"/>
</dbReference>
<dbReference type="InterPro" id="IPR005471">
    <property type="entry name" value="Tscrpt_reg_IclR_N"/>
</dbReference>
<keyword evidence="7" id="KW-1185">Reference proteome</keyword>
<dbReference type="PROSITE" id="PS51078">
    <property type="entry name" value="ICLR_ED"/>
    <property type="match status" value="1"/>
</dbReference>
<dbReference type="InterPro" id="IPR029016">
    <property type="entry name" value="GAF-like_dom_sf"/>
</dbReference>
<dbReference type="STRING" id="572480.Arnit_3000"/>
<dbReference type="PROSITE" id="PS51077">
    <property type="entry name" value="HTH_ICLR"/>
    <property type="match status" value="1"/>
</dbReference>
<evidence type="ECO:0000256" key="1">
    <source>
        <dbReference type="ARBA" id="ARBA00023015"/>
    </source>
</evidence>
<feature type="domain" description="IclR-ED" evidence="5">
    <location>
        <begin position="67"/>
        <end position="241"/>
    </location>
</feature>
<dbReference type="PANTHER" id="PTHR30136:SF24">
    <property type="entry name" value="HTH-TYPE TRANSCRIPTIONAL REPRESSOR ALLR"/>
    <property type="match status" value="1"/>
</dbReference>
<dbReference type="RefSeq" id="WP_013136793.1">
    <property type="nucleotide sequence ID" value="NC_014166.1"/>
</dbReference>
<feature type="domain" description="HTH iclR-type" evidence="4">
    <location>
        <begin position="5"/>
        <end position="67"/>
    </location>
</feature>
<dbReference type="InterPro" id="IPR036388">
    <property type="entry name" value="WH-like_DNA-bd_sf"/>
</dbReference>
<organism evidence="6 7">
    <name type="scientific">Arcobacter nitrofigilis (strain ATCC 33309 / DSM 7299 / CCUG 15893 / LMG 7604 / NCTC 12251 / CI)</name>
    <name type="common">Campylobacter nitrofigilis</name>
    <dbReference type="NCBI Taxonomy" id="572480"/>
    <lineage>
        <taxon>Bacteria</taxon>
        <taxon>Pseudomonadati</taxon>
        <taxon>Campylobacterota</taxon>
        <taxon>Epsilonproteobacteria</taxon>
        <taxon>Campylobacterales</taxon>
        <taxon>Arcobacteraceae</taxon>
        <taxon>Arcobacter</taxon>
    </lineage>
</organism>
<dbReference type="eggNOG" id="COG1414">
    <property type="taxonomic scope" value="Bacteria"/>
</dbReference>
<dbReference type="Pfam" id="PF01614">
    <property type="entry name" value="IclR_C"/>
    <property type="match status" value="1"/>
</dbReference>
<accession>D5V7M8</accession>
<name>D5V7M8_ARCNC</name>
<evidence type="ECO:0000259" key="4">
    <source>
        <dbReference type="PROSITE" id="PS51077"/>
    </source>
</evidence>
<dbReference type="PANTHER" id="PTHR30136">
    <property type="entry name" value="HELIX-TURN-HELIX TRANSCRIPTIONAL REGULATOR, ICLR FAMILY"/>
    <property type="match status" value="1"/>
</dbReference>
<dbReference type="InterPro" id="IPR050707">
    <property type="entry name" value="HTH_MetabolicPath_Reg"/>
</dbReference>
<evidence type="ECO:0000313" key="7">
    <source>
        <dbReference type="Proteomes" id="UP000000939"/>
    </source>
</evidence>
<evidence type="ECO:0000259" key="5">
    <source>
        <dbReference type="PROSITE" id="PS51078"/>
    </source>
</evidence>
<evidence type="ECO:0000313" key="6">
    <source>
        <dbReference type="EMBL" id="ADG94648.1"/>
    </source>
</evidence>
<dbReference type="GO" id="GO:0003700">
    <property type="term" value="F:DNA-binding transcription factor activity"/>
    <property type="evidence" value="ECO:0007669"/>
    <property type="project" value="TreeGrafter"/>
</dbReference>
<dbReference type="GO" id="GO:0045892">
    <property type="term" value="P:negative regulation of DNA-templated transcription"/>
    <property type="evidence" value="ECO:0007669"/>
    <property type="project" value="TreeGrafter"/>
</dbReference>
<dbReference type="Gene3D" id="1.10.10.10">
    <property type="entry name" value="Winged helix-like DNA-binding domain superfamily/Winged helix DNA-binding domain"/>
    <property type="match status" value="1"/>
</dbReference>
<dbReference type="GO" id="GO:0003677">
    <property type="term" value="F:DNA binding"/>
    <property type="evidence" value="ECO:0007669"/>
    <property type="project" value="UniProtKB-KW"/>
</dbReference>
<gene>
    <name evidence="6" type="ordered locus">Arnit_3000</name>
</gene>
<dbReference type="HOGENOM" id="CLU_062618_6_2_7"/>
<keyword evidence="2" id="KW-0238">DNA-binding</keyword>
<evidence type="ECO:0000256" key="3">
    <source>
        <dbReference type="ARBA" id="ARBA00023163"/>
    </source>
</evidence>
<evidence type="ECO:0000256" key="2">
    <source>
        <dbReference type="ARBA" id="ARBA00023125"/>
    </source>
</evidence>
<dbReference type="SUPFAM" id="SSF55781">
    <property type="entry name" value="GAF domain-like"/>
    <property type="match status" value="1"/>
</dbReference>
<sequence>MQNQNKSLTKGLLILKSIMHSKKPLTANFLCQTHDIDKSTMSRLITTLVNEGFIEYVENSKEIVLSDIMNNISQMEARDKIVEKTRTLLDEIFYLTQECSYIGILEKDAVLYLNQVDKSNRVLKTKDSIGLHAPLHANAFGKVLLAYENVDFRTLDLKKYTANTITTVTRLKKEIEEVKQNGYAIGFEEYEFGLFSIAVPYFNNKKEFVGTLGISGLSARVNKEKSHELGKKIFNLVNPII</sequence>
<dbReference type="SUPFAM" id="SSF46785">
    <property type="entry name" value="Winged helix' DNA-binding domain"/>
    <property type="match status" value="1"/>
</dbReference>
<dbReference type="Gene3D" id="3.30.450.40">
    <property type="match status" value="1"/>
</dbReference>
<dbReference type="KEGG" id="ant:Arnit_3000"/>
<dbReference type="InterPro" id="IPR014757">
    <property type="entry name" value="Tscrpt_reg_IclR_C"/>
</dbReference>
<dbReference type="OrthoDB" id="5343498at2"/>
<reference evidence="6 7" key="1">
    <citation type="journal article" date="2010" name="Stand. Genomic Sci.">
        <title>Complete genome sequence of Arcobacter nitrofigilis type strain (CI).</title>
        <authorList>
            <person name="Pati A."/>
            <person name="Gronow S."/>
            <person name="Lapidus A."/>
            <person name="Copeland A."/>
            <person name="Glavina Del Rio T."/>
            <person name="Nolan M."/>
            <person name="Lucas S."/>
            <person name="Tice H."/>
            <person name="Cheng J.F."/>
            <person name="Han C."/>
            <person name="Chertkov O."/>
            <person name="Bruce D."/>
            <person name="Tapia R."/>
            <person name="Goodwin L."/>
            <person name="Pitluck S."/>
            <person name="Liolios K."/>
            <person name="Ivanova N."/>
            <person name="Mavromatis K."/>
            <person name="Chen A."/>
            <person name="Palaniappan K."/>
            <person name="Land M."/>
            <person name="Hauser L."/>
            <person name="Chang Y.J."/>
            <person name="Jeffries C.D."/>
            <person name="Detter J.C."/>
            <person name="Rohde M."/>
            <person name="Goker M."/>
            <person name="Bristow J."/>
            <person name="Eisen J.A."/>
            <person name="Markowitz V."/>
            <person name="Hugenholtz P."/>
            <person name="Klenk H.P."/>
            <person name="Kyrpides N.C."/>
        </authorList>
    </citation>
    <scope>NUCLEOTIDE SEQUENCE [LARGE SCALE GENOMIC DNA]</scope>
    <source>
        <strain evidence="7">ATCC 33309 / DSM 7299 / CCUG 15893 / LMG 7604 / NCTC 12251 / CI</strain>
    </source>
</reference>
<keyword evidence="3" id="KW-0804">Transcription</keyword>
<dbReference type="InterPro" id="IPR036390">
    <property type="entry name" value="WH_DNA-bd_sf"/>
</dbReference>
<protein>
    <submittedName>
        <fullName evidence="6">Transcriptional regulator, IclR family</fullName>
    </submittedName>
</protein>
<proteinExistence type="predicted"/>
<dbReference type="Pfam" id="PF09339">
    <property type="entry name" value="HTH_IclR"/>
    <property type="match status" value="1"/>
</dbReference>